<dbReference type="AlphaFoldDB" id="A0A674GPN6"/>
<evidence type="ECO:0000313" key="4">
    <source>
        <dbReference type="Proteomes" id="UP000007754"/>
    </source>
</evidence>
<dbReference type="OMA" id="ICRHGAT"/>
<dbReference type="Proteomes" id="UP000007754">
    <property type="component" value="Chromosome 3"/>
</dbReference>
<feature type="chain" id="PRO_5025599529" description="Beta-defensin-like domain-containing protein" evidence="1">
    <location>
        <begin position="21"/>
        <end position="56"/>
    </location>
</feature>
<reference evidence="3 4" key="1">
    <citation type="journal article" date="2010" name="Nature">
        <title>The genome of a songbird.</title>
        <authorList>
            <person name="Warren W.C."/>
            <person name="Clayton D.F."/>
            <person name="Ellegren H."/>
            <person name="Arnold A.P."/>
            <person name="Hillier L.W."/>
            <person name="Kunstner A."/>
            <person name="Searle S."/>
            <person name="White S."/>
            <person name="Vilella A.J."/>
            <person name="Fairley S."/>
            <person name="Heger A."/>
            <person name="Kong L."/>
            <person name="Ponting C.P."/>
            <person name="Jarvis E.D."/>
            <person name="Mello C.V."/>
            <person name="Minx P."/>
            <person name="Lovell P."/>
            <person name="Velho T.A."/>
            <person name="Ferris M."/>
            <person name="Balakrishnan C.N."/>
            <person name="Sinha S."/>
            <person name="Blatti C."/>
            <person name="London S.E."/>
            <person name="Li Y."/>
            <person name="Lin Y.C."/>
            <person name="George J."/>
            <person name="Sweedler J."/>
            <person name="Southey B."/>
            <person name="Gunaratne P."/>
            <person name="Watson M."/>
            <person name="Nam K."/>
            <person name="Backstrom N."/>
            <person name="Smeds L."/>
            <person name="Nabholz B."/>
            <person name="Itoh Y."/>
            <person name="Whitney O."/>
            <person name="Pfenning A.R."/>
            <person name="Howard J."/>
            <person name="Volker M."/>
            <person name="Skinner B.M."/>
            <person name="Griffin D.K."/>
            <person name="Ye L."/>
            <person name="McLaren W.M."/>
            <person name="Flicek P."/>
            <person name="Quesada V."/>
            <person name="Velasco G."/>
            <person name="Lopez-Otin C."/>
            <person name="Puente X.S."/>
            <person name="Olender T."/>
            <person name="Lancet D."/>
            <person name="Smit A.F."/>
            <person name="Hubley R."/>
            <person name="Konkel M.K."/>
            <person name="Walker J.A."/>
            <person name="Batzer M.A."/>
            <person name="Gu W."/>
            <person name="Pollock D.D."/>
            <person name="Chen L."/>
            <person name="Cheng Z."/>
            <person name="Eichler E.E."/>
            <person name="Stapley J."/>
            <person name="Slate J."/>
            <person name="Ekblom R."/>
            <person name="Birkhead T."/>
            <person name="Burke T."/>
            <person name="Burt D."/>
            <person name="Scharff C."/>
            <person name="Adam I."/>
            <person name="Richard H."/>
            <person name="Sultan M."/>
            <person name="Soldatov A."/>
            <person name="Lehrach H."/>
            <person name="Edwards S.V."/>
            <person name="Yang S.P."/>
            <person name="Li X."/>
            <person name="Graves T."/>
            <person name="Fulton L."/>
            <person name="Nelson J."/>
            <person name="Chinwalla A."/>
            <person name="Hou S."/>
            <person name="Mardis E.R."/>
            <person name="Wilson R.K."/>
        </authorList>
    </citation>
    <scope>NUCLEOTIDE SEQUENCE [LARGE SCALE GENOMIC DNA]</scope>
</reference>
<dbReference type="Ensembl" id="ENSTGUT00000037958.1">
    <property type="protein sequence ID" value="ENSTGUP00000024868.1"/>
    <property type="gene ID" value="ENSTGUG00000027553.1"/>
</dbReference>
<dbReference type="InParanoid" id="A0A674GPN6"/>
<dbReference type="FunCoup" id="A0A674GPN6">
    <property type="interactions" value="6"/>
</dbReference>
<keyword evidence="4" id="KW-1185">Reference proteome</keyword>
<proteinExistence type="predicted"/>
<reference evidence="3" key="2">
    <citation type="submission" date="2025-08" db="UniProtKB">
        <authorList>
            <consortium name="Ensembl"/>
        </authorList>
    </citation>
    <scope>IDENTIFICATION</scope>
</reference>
<sequence>MKILFLLFPLILLLVQGAAGNPLLCKRRGGYCTLGICRHGATPVGRCTPYRVCCLG</sequence>
<reference evidence="3" key="3">
    <citation type="submission" date="2025-09" db="UniProtKB">
        <authorList>
            <consortium name="Ensembl"/>
        </authorList>
    </citation>
    <scope>IDENTIFICATION</scope>
</reference>
<dbReference type="Pfam" id="PF00711">
    <property type="entry name" value="Defensin_beta"/>
    <property type="match status" value="1"/>
</dbReference>
<protein>
    <recommendedName>
        <fullName evidence="2">Beta-defensin-like domain-containing protein</fullName>
    </recommendedName>
</protein>
<dbReference type="InterPro" id="IPR001855">
    <property type="entry name" value="Defensin_beta-like"/>
</dbReference>
<organism evidence="3 4">
    <name type="scientific">Taeniopygia guttata</name>
    <name type="common">Zebra finch</name>
    <name type="synonym">Poephila guttata</name>
    <dbReference type="NCBI Taxonomy" id="59729"/>
    <lineage>
        <taxon>Eukaryota</taxon>
        <taxon>Metazoa</taxon>
        <taxon>Chordata</taxon>
        <taxon>Craniata</taxon>
        <taxon>Vertebrata</taxon>
        <taxon>Euteleostomi</taxon>
        <taxon>Archelosauria</taxon>
        <taxon>Archosauria</taxon>
        <taxon>Dinosauria</taxon>
        <taxon>Saurischia</taxon>
        <taxon>Theropoda</taxon>
        <taxon>Coelurosauria</taxon>
        <taxon>Aves</taxon>
        <taxon>Neognathae</taxon>
        <taxon>Neoaves</taxon>
        <taxon>Telluraves</taxon>
        <taxon>Australaves</taxon>
        <taxon>Passeriformes</taxon>
        <taxon>Passeroidea</taxon>
        <taxon>Estrildidae</taxon>
        <taxon>Estrildinae</taxon>
        <taxon>Taeniopygia</taxon>
    </lineage>
</organism>
<keyword evidence="1" id="KW-0732">Signal</keyword>
<evidence type="ECO:0000313" key="3">
    <source>
        <dbReference type="Ensembl" id="ENSTGUP00000024868.1"/>
    </source>
</evidence>
<evidence type="ECO:0000259" key="2">
    <source>
        <dbReference type="Pfam" id="PF00711"/>
    </source>
</evidence>
<dbReference type="GeneTree" id="ENSGT01150000290021"/>
<dbReference type="GO" id="GO:0006952">
    <property type="term" value="P:defense response"/>
    <property type="evidence" value="ECO:0007669"/>
    <property type="project" value="InterPro"/>
</dbReference>
<accession>A0A674GPN6</accession>
<feature type="signal peptide" evidence="1">
    <location>
        <begin position="1"/>
        <end position="20"/>
    </location>
</feature>
<dbReference type="GO" id="GO:0005576">
    <property type="term" value="C:extracellular region"/>
    <property type="evidence" value="ECO:0007669"/>
    <property type="project" value="InterPro"/>
</dbReference>
<dbReference type="SUPFAM" id="SSF57392">
    <property type="entry name" value="Defensin-like"/>
    <property type="match status" value="1"/>
</dbReference>
<feature type="domain" description="Beta-defensin-like" evidence="2">
    <location>
        <begin position="21"/>
        <end position="54"/>
    </location>
</feature>
<evidence type="ECO:0000256" key="1">
    <source>
        <dbReference type="SAM" id="SignalP"/>
    </source>
</evidence>
<name>A0A674GPN6_TAEGU</name>